<proteinExistence type="predicted"/>
<dbReference type="Proteomes" id="UP000279271">
    <property type="component" value="Unassembled WGS sequence"/>
</dbReference>
<accession>A0A3M7L7C6</accession>
<gene>
    <name evidence="2" type="ORF">APUTEX25_003428</name>
</gene>
<feature type="non-terminal residue" evidence="2">
    <location>
        <position position="1"/>
    </location>
</feature>
<feature type="compositionally biased region" description="Low complexity" evidence="1">
    <location>
        <begin position="9"/>
        <end position="25"/>
    </location>
</feature>
<comment type="caution">
    <text evidence="2">The sequence shown here is derived from an EMBL/GenBank/DDBJ whole genome shotgun (WGS) entry which is preliminary data.</text>
</comment>
<feature type="compositionally biased region" description="Basic residues" evidence="1">
    <location>
        <begin position="76"/>
        <end position="86"/>
    </location>
</feature>
<evidence type="ECO:0000313" key="3">
    <source>
        <dbReference type="Proteomes" id="UP000279271"/>
    </source>
</evidence>
<sequence>PPGPPPAVLPAQGVHAPRGRAAQPAGGPPGPGAQADRALGARRRRGRAAHLPGGGGAPDPRSGPRPLAARADHLQRPLRQHRRRLCGRAGHPP</sequence>
<feature type="region of interest" description="Disordered" evidence="1">
    <location>
        <begin position="1"/>
        <end position="93"/>
    </location>
</feature>
<dbReference type="AlphaFoldDB" id="A0A3M7L7C6"/>
<feature type="non-terminal residue" evidence="2">
    <location>
        <position position="93"/>
    </location>
</feature>
<evidence type="ECO:0000313" key="2">
    <source>
        <dbReference type="EMBL" id="RMZ57840.1"/>
    </source>
</evidence>
<protein>
    <submittedName>
        <fullName evidence="2">Uncharacterized protein</fullName>
    </submittedName>
</protein>
<reference evidence="3" key="1">
    <citation type="journal article" date="2018" name="Algal Res.">
        <title>Characterization of plant carbon substrate utilization by Auxenochlorella protothecoides.</title>
        <authorList>
            <person name="Vogler B.W."/>
            <person name="Starkenburg S.R."/>
            <person name="Sudasinghe N."/>
            <person name="Schambach J.Y."/>
            <person name="Rollin J.A."/>
            <person name="Pattathil S."/>
            <person name="Barry A.N."/>
        </authorList>
    </citation>
    <scope>NUCLEOTIDE SEQUENCE [LARGE SCALE GENOMIC DNA]</scope>
    <source>
        <strain evidence="3">UTEX 25</strain>
    </source>
</reference>
<dbReference type="EMBL" id="QOKY01000016">
    <property type="protein sequence ID" value="RMZ57840.1"/>
    <property type="molecule type" value="Genomic_DNA"/>
</dbReference>
<evidence type="ECO:0000256" key="1">
    <source>
        <dbReference type="SAM" id="MobiDB-lite"/>
    </source>
</evidence>
<name>A0A3M7L7C6_AUXPR</name>
<organism evidence="2 3">
    <name type="scientific">Auxenochlorella protothecoides</name>
    <name type="common">Green microalga</name>
    <name type="synonym">Chlorella protothecoides</name>
    <dbReference type="NCBI Taxonomy" id="3075"/>
    <lineage>
        <taxon>Eukaryota</taxon>
        <taxon>Viridiplantae</taxon>
        <taxon>Chlorophyta</taxon>
        <taxon>core chlorophytes</taxon>
        <taxon>Trebouxiophyceae</taxon>
        <taxon>Chlorellales</taxon>
        <taxon>Chlorellaceae</taxon>
        <taxon>Auxenochlorella</taxon>
    </lineage>
</organism>